<evidence type="ECO:0000313" key="3">
    <source>
        <dbReference type="Proteomes" id="UP000568022"/>
    </source>
</evidence>
<feature type="compositionally biased region" description="Basic and acidic residues" evidence="1">
    <location>
        <begin position="32"/>
        <end position="47"/>
    </location>
</feature>
<dbReference type="Proteomes" id="UP000568022">
    <property type="component" value="Unassembled WGS sequence"/>
</dbReference>
<feature type="region of interest" description="Disordered" evidence="1">
    <location>
        <begin position="1"/>
        <end position="59"/>
    </location>
</feature>
<accession>A0A7W8FCB6</accession>
<dbReference type="EMBL" id="JACHJE010000012">
    <property type="protein sequence ID" value="MBB5128296.1"/>
    <property type="molecule type" value="Genomic_DNA"/>
</dbReference>
<proteinExistence type="predicted"/>
<protein>
    <submittedName>
        <fullName evidence="2">Uncharacterized protein</fullName>
    </submittedName>
</protein>
<evidence type="ECO:0000313" key="2">
    <source>
        <dbReference type="EMBL" id="MBB5128296.1"/>
    </source>
</evidence>
<evidence type="ECO:0000256" key="1">
    <source>
        <dbReference type="SAM" id="MobiDB-lite"/>
    </source>
</evidence>
<organism evidence="2 3">
    <name type="scientific">Streptomyces griseoloalbus</name>
    <dbReference type="NCBI Taxonomy" id="67303"/>
    <lineage>
        <taxon>Bacteria</taxon>
        <taxon>Bacillati</taxon>
        <taxon>Actinomycetota</taxon>
        <taxon>Actinomycetes</taxon>
        <taxon>Kitasatosporales</taxon>
        <taxon>Streptomycetaceae</taxon>
        <taxon>Streptomyces</taxon>
    </lineage>
</organism>
<name>A0A7W8FCB6_9ACTN</name>
<dbReference type="AlphaFoldDB" id="A0A7W8FCB6"/>
<reference evidence="2 3" key="1">
    <citation type="submission" date="2020-08" db="EMBL/GenBank/DDBJ databases">
        <title>Genomic Encyclopedia of Type Strains, Phase III (KMG-III): the genomes of soil and plant-associated and newly described type strains.</title>
        <authorList>
            <person name="Whitman W."/>
        </authorList>
    </citation>
    <scope>NUCLEOTIDE SEQUENCE [LARGE SCALE GENOMIC DNA]</scope>
    <source>
        <strain evidence="2 3">CECT 3226</strain>
    </source>
</reference>
<gene>
    <name evidence="2" type="ORF">FHS32_005071</name>
</gene>
<sequence length="59" mass="5962">MGAQGPADGTDTARSRVCQPGPAVRTAGGEAVRGEDDGEHTVRRCDSEGNLLGVGEPVV</sequence>
<keyword evidence="3" id="KW-1185">Reference proteome</keyword>
<comment type="caution">
    <text evidence="2">The sequence shown here is derived from an EMBL/GenBank/DDBJ whole genome shotgun (WGS) entry which is preliminary data.</text>
</comment>